<dbReference type="Gene3D" id="1.20.120.520">
    <property type="entry name" value="nmb1532 protein domain like"/>
    <property type="match status" value="1"/>
</dbReference>
<accession>A0A0B6X1Y0</accession>
<sequence length="241" mass="26804">MSEREGTRREFLIKTSAAVGAGLVLSSCGRREGAAERERAEEVTANEDLMREHGVLRRILLIYAEAVPRLRRDPSSVPPDALQKAAQLFRSFGEDYHEKALEEQYVFPMIKGRNGPAASYPDILIVQHNRGREITDYIISVTRGIKLGTAQAETLAGVLEGFVKMYEHHSAREDTVVFPAWKALLPEGQLEELAEKFEEIEHQRFGSDGFDDAVKQVSEIEAALGLSDLAQFTPPSPPSVK</sequence>
<dbReference type="AlphaFoldDB" id="A0A0B6X1Y0"/>
<dbReference type="RefSeq" id="WP_060635625.1">
    <property type="nucleotide sequence ID" value="NZ_CBXV010000008.1"/>
</dbReference>
<dbReference type="InterPro" id="IPR012312">
    <property type="entry name" value="Hemerythrin-like"/>
</dbReference>
<proteinExistence type="predicted"/>
<dbReference type="InterPro" id="IPR006311">
    <property type="entry name" value="TAT_signal"/>
</dbReference>
<dbReference type="Pfam" id="PF01814">
    <property type="entry name" value="Hemerythrin"/>
    <property type="match status" value="1"/>
</dbReference>
<dbReference type="STRING" id="454194.PYK22_02409"/>
<dbReference type="OrthoDB" id="2083283at2"/>
<organism evidence="2 3">
    <name type="scientific">Pyrinomonas methylaliphatogenes</name>
    <dbReference type="NCBI Taxonomy" id="454194"/>
    <lineage>
        <taxon>Bacteria</taxon>
        <taxon>Pseudomonadati</taxon>
        <taxon>Acidobacteriota</taxon>
        <taxon>Blastocatellia</taxon>
        <taxon>Blastocatellales</taxon>
        <taxon>Pyrinomonadaceae</taxon>
        <taxon>Pyrinomonas</taxon>
    </lineage>
</organism>
<gene>
    <name evidence="2" type="ORF">PYK22_02409</name>
</gene>
<dbReference type="EMBL" id="CBXV010000008">
    <property type="protein sequence ID" value="CDM66380.1"/>
    <property type="molecule type" value="Genomic_DNA"/>
</dbReference>
<evidence type="ECO:0000313" key="2">
    <source>
        <dbReference type="EMBL" id="CDM66380.1"/>
    </source>
</evidence>
<dbReference type="CDD" id="cd12108">
    <property type="entry name" value="Hr-like"/>
    <property type="match status" value="1"/>
</dbReference>
<name>A0A0B6X1Y0_9BACT</name>
<dbReference type="GO" id="GO:0005886">
    <property type="term" value="C:plasma membrane"/>
    <property type="evidence" value="ECO:0007669"/>
    <property type="project" value="TreeGrafter"/>
</dbReference>
<dbReference type="PROSITE" id="PS51318">
    <property type="entry name" value="TAT"/>
    <property type="match status" value="1"/>
</dbReference>
<evidence type="ECO:0000313" key="3">
    <source>
        <dbReference type="Proteomes" id="UP000031518"/>
    </source>
</evidence>
<dbReference type="PANTHER" id="PTHR39966:SF1">
    <property type="entry name" value="HEMERYTHRIN-LIKE DOMAIN-CONTAINING PROTEIN"/>
    <property type="match status" value="1"/>
</dbReference>
<dbReference type="PANTHER" id="PTHR39966">
    <property type="entry name" value="BLL2471 PROTEIN-RELATED"/>
    <property type="match status" value="1"/>
</dbReference>
<reference evidence="2 3" key="2">
    <citation type="submission" date="2015-01" db="EMBL/GenBank/DDBJ databases">
        <title>Complete genome sequence of Pyrinomonas methylaliphatogenes type strain K22T.</title>
        <authorList>
            <person name="Lee K.C.Y."/>
            <person name="Power J.F."/>
            <person name="Dunfield P.F."/>
            <person name="Morgan X.C."/>
            <person name="Huttenhower C."/>
            <person name="Stott M.B."/>
        </authorList>
    </citation>
    <scope>NUCLEOTIDE SEQUENCE [LARGE SCALE GENOMIC DNA]</scope>
    <source>
        <strain evidence="2 3">K22</strain>
    </source>
</reference>
<dbReference type="Proteomes" id="UP000031518">
    <property type="component" value="Unassembled WGS sequence"/>
</dbReference>
<keyword evidence="3" id="KW-1185">Reference proteome</keyword>
<dbReference type="PROSITE" id="PS51257">
    <property type="entry name" value="PROKAR_LIPOPROTEIN"/>
    <property type="match status" value="1"/>
</dbReference>
<reference evidence="2 3" key="1">
    <citation type="submission" date="2013-12" db="EMBL/GenBank/DDBJ databases">
        <authorList>
            <person name="Stott M."/>
        </authorList>
    </citation>
    <scope>NUCLEOTIDE SEQUENCE [LARGE SCALE GENOMIC DNA]</scope>
    <source>
        <strain evidence="2 3">K22</strain>
    </source>
</reference>
<protein>
    <recommendedName>
        <fullName evidence="1">Hemerythrin-like domain-containing protein</fullName>
    </recommendedName>
</protein>
<evidence type="ECO:0000259" key="1">
    <source>
        <dbReference type="Pfam" id="PF01814"/>
    </source>
</evidence>
<feature type="domain" description="Hemerythrin-like" evidence="1">
    <location>
        <begin position="45"/>
        <end position="180"/>
    </location>
</feature>